<evidence type="ECO:0000313" key="1">
    <source>
        <dbReference type="EMBL" id="GFS02171.1"/>
    </source>
</evidence>
<dbReference type="Gene3D" id="3.60.10.10">
    <property type="entry name" value="Endonuclease/exonuclease/phosphatase"/>
    <property type="match status" value="1"/>
</dbReference>
<sequence length="148" mass="16759">MVMQTSSCGYDFTSMLSSQAEVVPDSTPNLEWVPLPPNNWRLLSGLYQNSTLKAVETYRSRPDGETGGEDPQYLMIEVILPTDVLHLNNIYSHPNKDFRLKPKVTKGNFIVMLDCNSHSPSWGYDTLDSKGEKVEDWAIHNQLILLTD</sequence>
<gene>
    <name evidence="1" type="ORF">ElyMa_002857200</name>
</gene>
<organism evidence="1 2">
    <name type="scientific">Elysia marginata</name>
    <dbReference type="NCBI Taxonomy" id="1093978"/>
    <lineage>
        <taxon>Eukaryota</taxon>
        <taxon>Metazoa</taxon>
        <taxon>Spiralia</taxon>
        <taxon>Lophotrochozoa</taxon>
        <taxon>Mollusca</taxon>
        <taxon>Gastropoda</taxon>
        <taxon>Heterobranchia</taxon>
        <taxon>Euthyneura</taxon>
        <taxon>Panpulmonata</taxon>
        <taxon>Sacoglossa</taxon>
        <taxon>Placobranchoidea</taxon>
        <taxon>Plakobranchidae</taxon>
        <taxon>Elysia</taxon>
    </lineage>
</organism>
<dbReference type="EMBL" id="BMAT01005907">
    <property type="protein sequence ID" value="GFS02171.1"/>
    <property type="molecule type" value="Genomic_DNA"/>
</dbReference>
<evidence type="ECO:0008006" key="3">
    <source>
        <dbReference type="Google" id="ProtNLM"/>
    </source>
</evidence>
<dbReference type="SUPFAM" id="SSF56219">
    <property type="entry name" value="DNase I-like"/>
    <property type="match status" value="1"/>
</dbReference>
<reference evidence="1 2" key="1">
    <citation type="journal article" date="2021" name="Elife">
        <title>Chloroplast acquisition without the gene transfer in kleptoplastic sea slugs, Plakobranchus ocellatus.</title>
        <authorList>
            <person name="Maeda T."/>
            <person name="Takahashi S."/>
            <person name="Yoshida T."/>
            <person name="Shimamura S."/>
            <person name="Takaki Y."/>
            <person name="Nagai Y."/>
            <person name="Toyoda A."/>
            <person name="Suzuki Y."/>
            <person name="Arimoto A."/>
            <person name="Ishii H."/>
            <person name="Satoh N."/>
            <person name="Nishiyama T."/>
            <person name="Hasebe M."/>
            <person name="Maruyama T."/>
            <person name="Minagawa J."/>
            <person name="Obokata J."/>
            <person name="Shigenobu S."/>
        </authorList>
    </citation>
    <scope>NUCLEOTIDE SEQUENCE [LARGE SCALE GENOMIC DNA]</scope>
</reference>
<dbReference type="Proteomes" id="UP000762676">
    <property type="component" value="Unassembled WGS sequence"/>
</dbReference>
<accession>A0AAV4HZN8</accession>
<dbReference type="InterPro" id="IPR036691">
    <property type="entry name" value="Endo/exonu/phosph_ase_sf"/>
</dbReference>
<evidence type="ECO:0000313" key="2">
    <source>
        <dbReference type="Proteomes" id="UP000762676"/>
    </source>
</evidence>
<comment type="caution">
    <text evidence="1">The sequence shown here is derived from an EMBL/GenBank/DDBJ whole genome shotgun (WGS) entry which is preliminary data.</text>
</comment>
<name>A0AAV4HZN8_9GAST</name>
<proteinExistence type="predicted"/>
<protein>
    <recommendedName>
        <fullName evidence="3">Endonuclease/exonuclease/phosphatase domain-containing protein</fullName>
    </recommendedName>
</protein>
<dbReference type="AlphaFoldDB" id="A0AAV4HZN8"/>
<keyword evidence="2" id="KW-1185">Reference proteome</keyword>